<protein>
    <submittedName>
        <fullName evidence="1">DUF4294 domain-containing protein</fullName>
    </submittedName>
</protein>
<dbReference type="OrthoDB" id="1491885at2"/>
<organism evidence="1 2">
    <name type="scientific">Faecalibacter macacae</name>
    <dbReference type="NCBI Taxonomy" id="1859289"/>
    <lineage>
        <taxon>Bacteria</taxon>
        <taxon>Pseudomonadati</taxon>
        <taxon>Bacteroidota</taxon>
        <taxon>Flavobacteriia</taxon>
        <taxon>Flavobacteriales</taxon>
        <taxon>Weeksellaceae</taxon>
        <taxon>Faecalibacter</taxon>
    </lineage>
</organism>
<evidence type="ECO:0000313" key="1">
    <source>
        <dbReference type="EMBL" id="RLZ08768.1"/>
    </source>
</evidence>
<reference evidence="1 2" key="1">
    <citation type="submission" date="2018-10" db="EMBL/GenBank/DDBJ databases">
        <authorList>
            <person name="Chen X."/>
        </authorList>
    </citation>
    <scope>NUCLEOTIDE SEQUENCE [LARGE SCALE GENOMIC DNA]</scope>
    <source>
        <strain evidence="1 2">YIM 102668</strain>
    </source>
</reference>
<accession>A0A3L9M702</accession>
<comment type="caution">
    <text evidence="1">The sequence shown here is derived from an EMBL/GenBank/DDBJ whole genome shotgun (WGS) entry which is preliminary data.</text>
</comment>
<keyword evidence="2" id="KW-1185">Reference proteome</keyword>
<dbReference type="AlphaFoldDB" id="A0A3L9M702"/>
<evidence type="ECO:0000313" key="2">
    <source>
        <dbReference type="Proteomes" id="UP000275348"/>
    </source>
</evidence>
<gene>
    <name evidence="1" type="ORF">EAH69_09455</name>
</gene>
<dbReference type="InterPro" id="IPR025636">
    <property type="entry name" value="DUF4294"/>
</dbReference>
<dbReference type="EMBL" id="RDOJ01000012">
    <property type="protein sequence ID" value="RLZ08768.1"/>
    <property type="molecule type" value="Genomic_DNA"/>
</dbReference>
<name>A0A3L9M702_9FLAO</name>
<dbReference type="Proteomes" id="UP000275348">
    <property type="component" value="Unassembled WGS sequence"/>
</dbReference>
<sequence>MKFYFNLLLILIGFNVADAQIFGLDMGVSANREIKNDTIIDGNLVIADTIQLHDSQFYSVQLKTDLEKKYYFWLRKRVRDVWPYVRTAVREYNSVMDTVNTMDRRRDQRRFIKDRQKKLGDQFENQLKNMTVSRGQILTKLIHKETNKTTYDIIKELRGGVSAFLYNTAGGAYDINLKQTFDPKRTREDLYIIVILQRDIADGVLQPIYDDNE</sequence>
<dbReference type="Pfam" id="PF14127">
    <property type="entry name" value="DUF4294"/>
    <property type="match status" value="1"/>
</dbReference>
<proteinExistence type="predicted"/>